<sequence length="250" mass="27154">MTPLTIDLFLTCVNDALFPATGQATVRLLERLGQRVNFNPAQTCCGQMHLNTGYRDEALKLVRKFVRDFGDAEVVVTPSGSCAAMVHELYPEAAKWAGDEELLREVETLAPRVFELSEFLVNKLGVTDVGAYYPHRVTYHPTCHAMRSLRVGDAPLRLLQHVRGMTLIELGGANECCGFGGTFAVKNPDVSAAMLTDKARHILDTGAEACTAGDNSCLLHIGGGLHRLRSGTRTVHLAEILASTEGEVYA</sequence>
<name>A0A1H6RZT4_9DEIO</name>
<dbReference type="GO" id="GO:0005829">
    <property type="term" value="C:cytosol"/>
    <property type="evidence" value="ECO:0007669"/>
    <property type="project" value="TreeGrafter"/>
</dbReference>
<dbReference type="PANTHER" id="PTHR30296:SF0">
    <property type="entry name" value="LACTATE UTILIZATION PROTEIN A"/>
    <property type="match status" value="1"/>
</dbReference>
<keyword evidence="3" id="KW-1185">Reference proteome</keyword>
<dbReference type="AlphaFoldDB" id="A0A1H6RZT4"/>
<dbReference type="STRING" id="856736.SAMN04488058_10167"/>
<reference evidence="3" key="1">
    <citation type="submission" date="2016-10" db="EMBL/GenBank/DDBJ databases">
        <authorList>
            <person name="Varghese N."/>
            <person name="Submissions S."/>
        </authorList>
    </citation>
    <scope>NUCLEOTIDE SEQUENCE [LARGE SCALE GENOMIC DNA]</scope>
    <source>
        <strain evidence="3">CGMCC 1.10218</strain>
    </source>
</reference>
<dbReference type="GO" id="GO:0016491">
    <property type="term" value="F:oxidoreductase activity"/>
    <property type="evidence" value="ECO:0007669"/>
    <property type="project" value="UniProtKB-ARBA"/>
</dbReference>
<dbReference type="Proteomes" id="UP000199223">
    <property type="component" value="Unassembled WGS sequence"/>
</dbReference>
<feature type="domain" description="Cysteine-rich" evidence="1">
    <location>
        <begin position="8"/>
        <end position="86"/>
    </location>
</feature>
<organism evidence="2 3">
    <name type="scientific">Deinococcus reticulitermitis</name>
    <dbReference type="NCBI Taxonomy" id="856736"/>
    <lineage>
        <taxon>Bacteria</taxon>
        <taxon>Thermotogati</taxon>
        <taxon>Deinococcota</taxon>
        <taxon>Deinococci</taxon>
        <taxon>Deinococcales</taxon>
        <taxon>Deinococcaceae</taxon>
        <taxon>Deinococcus</taxon>
    </lineage>
</organism>
<accession>A0A1H6RZT4</accession>
<protein>
    <submittedName>
        <fullName evidence="2">L-lactate dehydrogenase complex protein LldE</fullName>
    </submittedName>
</protein>
<proteinExistence type="predicted"/>
<gene>
    <name evidence="2" type="ORF">SAMN04488058_10167</name>
</gene>
<dbReference type="InterPro" id="IPR004017">
    <property type="entry name" value="Cys_rich_dom"/>
</dbReference>
<dbReference type="EMBL" id="FNZA01000001">
    <property type="protein sequence ID" value="SEI59094.1"/>
    <property type="molecule type" value="Genomic_DNA"/>
</dbReference>
<evidence type="ECO:0000259" key="1">
    <source>
        <dbReference type="Pfam" id="PF02754"/>
    </source>
</evidence>
<dbReference type="Pfam" id="PF02754">
    <property type="entry name" value="CCG"/>
    <property type="match status" value="2"/>
</dbReference>
<evidence type="ECO:0000313" key="2">
    <source>
        <dbReference type="EMBL" id="SEI59094.1"/>
    </source>
</evidence>
<feature type="domain" description="Cysteine-rich" evidence="1">
    <location>
        <begin position="137"/>
        <end position="221"/>
    </location>
</feature>
<evidence type="ECO:0000313" key="3">
    <source>
        <dbReference type="Proteomes" id="UP000199223"/>
    </source>
</evidence>
<dbReference type="PANTHER" id="PTHR30296">
    <property type="entry name" value="UNCHARACTERIZED PROTEIN YKGE"/>
    <property type="match status" value="1"/>
</dbReference>